<evidence type="ECO:0000313" key="7">
    <source>
        <dbReference type="EMBL" id="TCJ01949.1"/>
    </source>
</evidence>
<evidence type="ECO:0000259" key="6">
    <source>
        <dbReference type="PROSITE" id="PS50052"/>
    </source>
</evidence>
<evidence type="ECO:0000256" key="3">
    <source>
        <dbReference type="ARBA" id="ARBA00022679"/>
    </source>
</evidence>
<dbReference type="Pfam" id="PF00625">
    <property type="entry name" value="Guanylate_kin"/>
    <property type="match status" value="1"/>
</dbReference>
<dbReference type="SUPFAM" id="SSF52540">
    <property type="entry name" value="P-loop containing nucleoside triphosphate hydrolases"/>
    <property type="match status" value="1"/>
</dbReference>
<evidence type="ECO:0000256" key="4">
    <source>
        <dbReference type="ARBA" id="ARBA00022777"/>
    </source>
</evidence>
<keyword evidence="8" id="KW-1185">Reference proteome</keyword>
<accession>A0A4R1APU2</accession>
<comment type="catalytic activity">
    <reaction evidence="5">
        <text>GMP + ATP = GDP + ADP</text>
        <dbReference type="Rhea" id="RHEA:20780"/>
        <dbReference type="ChEBI" id="CHEBI:30616"/>
        <dbReference type="ChEBI" id="CHEBI:58115"/>
        <dbReference type="ChEBI" id="CHEBI:58189"/>
        <dbReference type="ChEBI" id="CHEBI:456216"/>
        <dbReference type="EC" id="2.7.4.8"/>
    </reaction>
</comment>
<sequence length="196" mass="23285">MYEIKGQEKLFIYTGPDGSGRKTISKMVATMFDMETVLSYTTRPPRHYEQDGEDYHFVDNEAFIKMKENHEFLESVEIDGFYYGIREEDIIKAFESHALVYLTLNPEGTEKLKLMYGDRVIRFFIYSDRDTVIQRHKAREDKEEDINRHLAHYNEIMGYKTNCEYTFENYDSPQVSFQVSEVVESILDRDIIITDY</sequence>
<dbReference type="GO" id="GO:0004385">
    <property type="term" value="F:GMP kinase activity"/>
    <property type="evidence" value="ECO:0007669"/>
    <property type="project" value="UniProtKB-EC"/>
</dbReference>
<organism evidence="7 8">
    <name type="scientific">Cytobacillus praedii</name>
    <dbReference type="NCBI Taxonomy" id="1742358"/>
    <lineage>
        <taxon>Bacteria</taxon>
        <taxon>Bacillati</taxon>
        <taxon>Bacillota</taxon>
        <taxon>Bacilli</taxon>
        <taxon>Bacillales</taxon>
        <taxon>Bacillaceae</taxon>
        <taxon>Cytobacillus</taxon>
    </lineage>
</organism>
<dbReference type="PANTHER" id="PTHR23117">
    <property type="entry name" value="GUANYLATE KINASE-RELATED"/>
    <property type="match status" value="1"/>
</dbReference>
<dbReference type="InterPro" id="IPR020590">
    <property type="entry name" value="Guanylate_kinase_CS"/>
</dbReference>
<dbReference type="InterPro" id="IPR008145">
    <property type="entry name" value="GK/Ca_channel_bsu"/>
</dbReference>
<dbReference type="SMART" id="SM00072">
    <property type="entry name" value="GuKc"/>
    <property type="match status" value="1"/>
</dbReference>
<dbReference type="InterPro" id="IPR027417">
    <property type="entry name" value="P-loop_NTPase"/>
</dbReference>
<keyword evidence="3" id="KW-0808">Transferase</keyword>
<dbReference type="Proteomes" id="UP000293846">
    <property type="component" value="Unassembled WGS sequence"/>
</dbReference>
<dbReference type="PANTHER" id="PTHR23117:SF13">
    <property type="entry name" value="GUANYLATE KINASE"/>
    <property type="match status" value="1"/>
</dbReference>
<comment type="caution">
    <text evidence="7">The sequence shown here is derived from an EMBL/GenBank/DDBJ whole genome shotgun (WGS) entry which is preliminary data.</text>
</comment>
<dbReference type="STRING" id="1742358.GCA_001439605_04464"/>
<dbReference type="InterPro" id="IPR008144">
    <property type="entry name" value="Guanylate_kin-like_dom"/>
</dbReference>
<comment type="function">
    <text evidence="1">Essential for recycling GMP and indirectly, cGMP.</text>
</comment>
<protein>
    <submittedName>
        <fullName evidence="7">Guanylate kinase</fullName>
    </submittedName>
</protein>
<keyword evidence="4 7" id="KW-0418">Kinase</keyword>
<dbReference type="AlphaFoldDB" id="A0A4R1APU2"/>
<proteinExistence type="inferred from homology"/>
<evidence type="ECO:0000256" key="2">
    <source>
        <dbReference type="ARBA" id="ARBA00005790"/>
    </source>
</evidence>
<dbReference type="PROSITE" id="PS00856">
    <property type="entry name" value="GUANYLATE_KINASE_1"/>
    <property type="match status" value="1"/>
</dbReference>
<dbReference type="RefSeq" id="WP_131238130.1">
    <property type="nucleotide sequence ID" value="NZ_SJTH01000045.1"/>
</dbReference>
<dbReference type="OrthoDB" id="1033810at2"/>
<dbReference type="PROSITE" id="PS50052">
    <property type="entry name" value="GUANYLATE_KINASE_2"/>
    <property type="match status" value="1"/>
</dbReference>
<gene>
    <name evidence="7" type="ORF">E0Y62_21720</name>
</gene>
<feature type="domain" description="Guanylate kinase-like" evidence="6">
    <location>
        <begin position="8"/>
        <end position="184"/>
    </location>
</feature>
<reference evidence="7 8" key="1">
    <citation type="submission" date="2019-03" db="EMBL/GenBank/DDBJ databases">
        <authorList>
            <person name="Jensen L."/>
            <person name="Storgaard J."/>
            <person name="Sulaj E."/>
            <person name="Schramm A."/>
            <person name="Marshall I.P.G."/>
        </authorList>
    </citation>
    <scope>NUCLEOTIDE SEQUENCE [LARGE SCALE GENOMIC DNA]</scope>
    <source>
        <strain evidence="7 8">2017H2G3</strain>
    </source>
</reference>
<dbReference type="Gene3D" id="3.40.50.300">
    <property type="entry name" value="P-loop containing nucleotide triphosphate hydrolases"/>
    <property type="match status" value="1"/>
</dbReference>
<dbReference type="GO" id="GO:0005829">
    <property type="term" value="C:cytosol"/>
    <property type="evidence" value="ECO:0007669"/>
    <property type="project" value="TreeGrafter"/>
</dbReference>
<evidence type="ECO:0000313" key="8">
    <source>
        <dbReference type="Proteomes" id="UP000293846"/>
    </source>
</evidence>
<evidence type="ECO:0000256" key="5">
    <source>
        <dbReference type="ARBA" id="ARBA00048594"/>
    </source>
</evidence>
<comment type="similarity">
    <text evidence="2">Belongs to the guanylate kinase family.</text>
</comment>
<name>A0A4R1APU2_9BACI</name>
<evidence type="ECO:0000256" key="1">
    <source>
        <dbReference type="ARBA" id="ARBA00003531"/>
    </source>
</evidence>
<dbReference type="EMBL" id="SJTH01000045">
    <property type="protein sequence ID" value="TCJ01949.1"/>
    <property type="molecule type" value="Genomic_DNA"/>
</dbReference>